<dbReference type="GO" id="GO:0071731">
    <property type="term" value="P:response to nitric oxide"/>
    <property type="evidence" value="ECO:0007669"/>
    <property type="project" value="TreeGrafter"/>
</dbReference>
<keyword evidence="7 11" id="KW-0319">Glycerol metabolism</keyword>
<dbReference type="GO" id="GO:0051701">
    <property type="term" value="P:biological process involved in interaction with host"/>
    <property type="evidence" value="ECO:0007669"/>
    <property type="project" value="TreeGrafter"/>
</dbReference>
<organism evidence="14 15">
    <name type="scientific">Luteipulveratus mongoliensis</name>
    <dbReference type="NCBI Taxonomy" id="571913"/>
    <lineage>
        <taxon>Bacteria</taxon>
        <taxon>Bacillati</taxon>
        <taxon>Actinomycetota</taxon>
        <taxon>Actinomycetes</taxon>
        <taxon>Micrococcales</taxon>
        <taxon>Dermacoccaceae</taxon>
        <taxon>Luteipulveratus</taxon>
    </lineage>
</organism>
<evidence type="ECO:0000256" key="3">
    <source>
        <dbReference type="ARBA" id="ARBA00009587"/>
    </source>
</evidence>
<dbReference type="RefSeq" id="WP_052596832.1">
    <property type="nucleotide sequence ID" value="NZ_CP011112.1"/>
</dbReference>
<comment type="similarity">
    <text evidence="3 11">Belongs to the long-chain O-acyltransferase family.</text>
</comment>
<dbReference type="GO" id="GO:0006071">
    <property type="term" value="P:glycerol metabolic process"/>
    <property type="evidence" value="ECO:0007669"/>
    <property type="project" value="UniProtKB-KW"/>
</dbReference>
<protein>
    <recommendedName>
        <fullName evidence="4 11">Diacylglycerol O-acyltransferase</fullName>
        <ecNumber evidence="4 11">2.3.1.20</ecNumber>
    </recommendedName>
</protein>
<evidence type="ECO:0000259" key="12">
    <source>
        <dbReference type="Pfam" id="PF03007"/>
    </source>
</evidence>
<dbReference type="GO" id="GO:0019432">
    <property type="term" value="P:triglyceride biosynthetic process"/>
    <property type="evidence" value="ECO:0007669"/>
    <property type="project" value="UniProtKB-UniPathway"/>
</dbReference>
<dbReference type="Pfam" id="PF06974">
    <property type="entry name" value="WS_DGAT_C"/>
    <property type="match status" value="1"/>
</dbReference>
<proteinExistence type="inferred from homology"/>
<evidence type="ECO:0000256" key="10">
    <source>
        <dbReference type="ARBA" id="ARBA00048109"/>
    </source>
</evidence>
<evidence type="ECO:0000256" key="7">
    <source>
        <dbReference type="ARBA" id="ARBA00022798"/>
    </source>
</evidence>
<dbReference type="SUPFAM" id="SSF52777">
    <property type="entry name" value="CoA-dependent acyltransferases"/>
    <property type="match status" value="1"/>
</dbReference>
<evidence type="ECO:0000256" key="1">
    <source>
        <dbReference type="ARBA" id="ARBA00004771"/>
    </source>
</evidence>
<feature type="domain" description="O-acyltransferase WSD1-like N-terminal" evidence="12">
    <location>
        <begin position="5"/>
        <end position="262"/>
    </location>
</feature>
<keyword evidence="5 11" id="KW-0444">Lipid biosynthesis</keyword>
<comment type="catalytic activity">
    <reaction evidence="10 11">
        <text>an acyl-CoA + a 1,2-diacyl-sn-glycerol = a triacyl-sn-glycerol + CoA</text>
        <dbReference type="Rhea" id="RHEA:10868"/>
        <dbReference type="ChEBI" id="CHEBI:17815"/>
        <dbReference type="ChEBI" id="CHEBI:57287"/>
        <dbReference type="ChEBI" id="CHEBI:58342"/>
        <dbReference type="ChEBI" id="CHEBI:64615"/>
        <dbReference type="EC" id="2.3.1.20"/>
    </reaction>
</comment>
<keyword evidence="9 11" id="KW-0012">Acyltransferase</keyword>
<dbReference type="InterPro" id="IPR014292">
    <property type="entry name" value="Acyl_transf_WS/DGAT"/>
</dbReference>
<name>A0A0K1JQ32_9MICO</name>
<dbReference type="NCBIfam" id="TIGR02946">
    <property type="entry name" value="acyl_WS_DGAT"/>
    <property type="match status" value="1"/>
</dbReference>
<evidence type="ECO:0000256" key="8">
    <source>
        <dbReference type="ARBA" id="ARBA00023098"/>
    </source>
</evidence>
<dbReference type="InterPro" id="IPR009721">
    <property type="entry name" value="O-acyltransferase_WSD1_C"/>
</dbReference>
<evidence type="ECO:0000256" key="11">
    <source>
        <dbReference type="RuleBase" id="RU361241"/>
    </source>
</evidence>
<dbReference type="UniPathway" id="UPA00282"/>
<dbReference type="InterPro" id="IPR045034">
    <property type="entry name" value="O-acyltransferase_WSD1-like"/>
</dbReference>
<gene>
    <name evidence="14" type="ORF">VV02_10850</name>
</gene>
<dbReference type="KEGG" id="lmoi:VV02_10850"/>
<evidence type="ECO:0000256" key="2">
    <source>
        <dbReference type="ARBA" id="ARBA00005189"/>
    </source>
</evidence>
<dbReference type="GO" id="GO:0005886">
    <property type="term" value="C:plasma membrane"/>
    <property type="evidence" value="ECO:0007669"/>
    <property type="project" value="TreeGrafter"/>
</dbReference>
<dbReference type="Proteomes" id="UP000066480">
    <property type="component" value="Chromosome"/>
</dbReference>
<feature type="domain" description="O-acyltransferase WSD1 C-terminal" evidence="13">
    <location>
        <begin position="327"/>
        <end position="465"/>
    </location>
</feature>
<evidence type="ECO:0000256" key="6">
    <source>
        <dbReference type="ARBA" id="ARBA00022679"/>
    </source>
</evidence>
<evidence type="ECO:0000313" key="14">
    <source>
        <dbReference type="EMBL" id="AKU18827.1"/>
    </source>
</evidence>
<evidence type="ECO:0000313" key="15">
    <source>
        <dbReference type="Proteomes" id="UP000066480"/>
    </source>
</evidence>
<evidence type="ECO:0000256" key="5">
    <source>
        <dbReference type="ARBA" id="ARBA00022516"/>
    </source>
</evidence>
<dbReference type="PANTHER" id="PTHR31650:SF1">
    <property type="entry name" value="WAX ESTER SYNTHASE_DIACYLGLYCEROL ACYLTRANSFERASE 4-RELATED"/>
    <property type="match status" value="1"/>
</dbReference>
<sequence>MAERMSSLDASFLYLEDRNTPMHVGSVLIFKPADDGFDYDRLVSLVTNRIAYVPRYRQRVREIPGRLLNPVWIDDADFDVTYHVRRSALPRPGTLAQLEEFVGRIEARALDRKRPLWELYLVEGLEDGRFAIVTKTHQALVDGVHAIDIGQVIVDSDVETADPVPHSWRAAREPSSVELVAQAAIDVVRRPAHVLDGVRSGLLDATKVAGRAASVVGGVAQTVARSAALPAPSSPLNRDVGAHRRFVMVETDLKDYQRIRRRVAKSRGAVDITVHDVILATVTGGLRAWLLTRGESMTTGETVRAMVPVSTHVVEGDRPTEQVVPSFVDLPVGESRPTMRLHQVAYAMHQQIESGQGVSASTLAGLAGFAPPTLHSLGARLGSAMSRRLFNVVITNVPGPQQPLYAADALMTASHPVIPLAKGQALAIGLTSYDGGVYFGLNADRDAMPDVDVLGQCLIDALEELREDKEVLA</sequence>
<dbReference type="Pfam" id="PF03007">
    <property type="entry name" value="WS_DGAT_cat"/>
    <property type="match status" value="1"/>
</dbReference>
<reference evidence="14 15" key="1">
    <citation type="submission" date="2015-03" db="EMBL/GenBank/DDBJ databases">
        <title>Luteipulveratus halotolerans sp. nov., a novel actinobacterium (Dermacoccaceae) from Sarawak, Malaysia.</title>
        <authorList>
            <person name="Juboi H."/>
            <person name="Basik A."/>
            <person name="Shamsul S.S."/>
            <person name="Arnold P."/>
            <person name="Schmitt E.K."/>
            <person name="Sanglier J.-J."/>
            <person name="Yeo T."/>
        </authorList>
    </citation>
    <scope>NUCLEOTIDE SEQUENCE [LARGE SCALE GENOMIC DNA]</scope>
    <source>
        <strain evidence="14 15">MN07-A0370</strain>
    </source>
</reference>
<dbReference type="PANTHER" id="PTHR31650">
    <property type="entry name" value="O-ACYLTRANSFERASE (WSD1-LIKE) FAMILY PROTEIN"/>
    <property type="match status" value="1"/>
</dbReference>
<keyword evidence="8 11" id="KW-0443">Lipid metabolism</keyword>
<keyword evidence="15" id="KW-1185">Reference proteome</keyword>
<dbReference type="GO" id="GO:0001666">
    <property type="term" value="P:response to hypoxia"/>
    <property type="evidence" value="ECO:0007669"/>
    <property type="project" value="TreeGrafter"/>
</dbReference>
<comment type="pathway">
    <text evidence="1 11">Glycerolipid metabolism; triacylglycerol biosynthesis.</text>
</comment>
<dbReference type="STRING" id="571913.VV02_10850"/>
<dbReference type="EC" id="2.3.1.20" evidence="4 11"/>
<dbReference type="GO" id="GO:0004144">
    <property type="term" value="F:diacylglycerol O-acyltransferase activity"/>
    <property type="evidence" value="ECO:0007669"/>
    <property type="project" value="UniProtKB-EC"/>
</dbReference>
<dbReference type="OrthoDB" id="9810950at2"/>
<accession>A0A0K1JQ32</accession>
<dbReference type="AlphaFoldDB" id="A0A0K1JQ32"/>
<evidence type="ECO:0000259" key="13">
    <source>
        <dbReference type="Pfam" id="PF06974"/>
    </source>
</evidence>
<dbReference type="PATRIC" id="fig|571913.6.peg.2214"/>
<dbReference type="EMBL" id="CP011112">
    <property type="protein sequence ID" value="AKU18827.1"/>
    <property type="molecule type" value="Genomic_DNA"/>
</dbReference>
<evidence type="ECO:0000256" key="9">
    <source>
        <dbReference type="ARBA" id="ARBA00023315"/>
    </source>
</evidence>
<dbReference type="InterPro" id="IPR004255">
    <property type="entry name" value="O-acyltransferase_WSD1_N"/>
</dbReference>
<keyword evidence="6 11" id="KW-0808">Transferase</keyword>
<comment type="pathway">
    <text evidence="2">Lipid metabolism.</text>
</comment>
<evidence type="ECO:0000256" key="4">
    <source>
        <dbReference type="ARBA" id="ARBA00013244"/>
    </source>
</evidence>